<accession>A0ABW3RJE5</accession>
<evidence type="ECO:0000313" key="2">
    <source>
        <dbReference type="Proteomes" id="UP001597205"/>
    </source>
</evidence>
<reference evidence="2" key="1">
    <citation type="journal article" date="2019" name="Int. J. Syst. Evol. Microbiol.">
        <title>The Global Catalogue of Microorganisms (GCM) 10K type strain sequencing project: providing services to taxonomists for standard genome sequencing and annotation.</title>
        <authorList>
            <consortium name="The Broad Institute Genomics Platform"/>
            <consortium name="The Broad Institute Genome Sequencing Center for Infectious Disease"/>
            <person name="Wu L."/>
            <person name="Ma J."/>
        </authorList>
    </citation>
    <scope>NUCLEOTIDE SEQUENCE [LARGE SCALE GENOMIC DNA]</scope>
    <source>
        <strain evidence="2">CCUG 52468</strain>
    </source>
</reference>
<comment type="caution">
    <text evidence="1">The sequence shown here is derived from an EMBL/GenBank/DDBJ whole genome shotgun (WGS) entry which is preliminary data.</text>
</comment>
<evidence type="ECO:0000313" key="1">
    <source>
        <dbReference type="EMBL" id="MFD1165062.1"/>
    </source>
</evidence>
<organism evidence="1 2">
    <name type="scientific">Sphingobacterium daejeonense</name>
    <dbReference type="NCBI Taxonomy" id="371142"/>
    <lineage>
        <taxon>Bacteria</taxon>
        <taxon>Pseudomonadati</taxon>
        <taxon>Bacteroidota</taxon>
        <taxon>Sphingobacteriia</taxon>
        <taxon>Sphingobacteriales</taxon>
        <taxon>Sphingobacteriaceae</taxon>
        <taxon>Sphingobacterium</taxon>
    </lineage>
</organism>
<proteinExistence type="predicted"/>
<name>A0ABW3RJE5_9SPHI</name>
<keyword evidence="1" id="KW-0449">Lipoprotein</keyword>
<dbReference type="InterPro" id="IPR041662">
    <property type="entry name" value="SusD-like_2"/>
</dbReference>
<sequence length="348" mass="38694">MPYSEALLGDTDKTTPKLDAQKDIYLGNQQAGIQGLFDLVKSGLADLEKESLIKPGTDDIVYRGDMEKWKRAGNSLLLKLGMQISQIDPAKSKEILQETITKNQYINSNEVNLAVNFGGQVGSQSPIWTLTHNSLFQNDLLISTRLVNLLTNKKDPRLEKFVTKPTGNYVTIDNGFAGTAPPFKDRSKYNAYVTGANGEGPTRLLTFAQTSFIIAEAIIRHGITGNAQTFYQQGIRASMADAGIAEDKITEYFKDNAVEVTLAGSNEDKIKQIITQKYISLFSNGLEQWNDWRRTGYPKLADHQNAAGIDGTRPVRAVYIFAEQQRNPNFPQGNEVPNSNVPVWWDVK</sequence>
<keyword evidence="2" id="KW-1185">Reference proteome</keyword>
<dbReference type="SUPFAM" id="SSF48452">
    <property type="entry name" value="TPR-like"/>
    <property type="match status" value="1"/>
</dbReference>
<dbReference type="Gene3D" id="1.25.40.390">
    <property type="match status" value="1"/>
</dbReference>
<dbReference type="RefSeq" id="WP_380895080.1">
    <property type="nucleotide sequence ID" value="NZ_JBHTKY010000005.1"/>
</dbReference>
<protein>
    <submittedName>
        <fullName evidence="1">SusD/RagB family nutrient-binding outer membrane lipoprotein</fullName>
    </submittedName>
</protein>
<dbReference type="Pfam" id="PF12771">
    <property type="entry name" value="SusD-like_2"/>
    <property type="match status" value="1"/>
</dbReference>
<dbReference type="Proteomes" id="UP001597205">
    <property type="component" value="Unassembled WGS sequence"/>
</dbReference>
<dbReference type="EMBL" id="JBHTKY010000005">
    <property type="protein sequence ID" value="MFD1165062.1"/>
    <property type="molecule type" value="Genomic_DNA"/>
</dbReference>
<gene>
    <name evidence="1" type="ORF">ACFQ2C_05515</name>
</gene>
<dbReference type="InterPro" id="IPR011990">
    <property type="entry name" value="TPR-like_helical_dom_sf"/>
</dbReference>